<gene>
    <name evidence="1" type="ORF">Nican01_00115</name>
</gene>
<protein>
    <submittedName>
        <fullName evidence="1">Uncharacterized protein</fullName>
    </submittedName>
</protein>
<proteinExistence type="predicted"/>
<evidence type="ECO:0000313" key="1">
    <source>
        <dbReference type="EMBL" id="XAI70128.1"/>
    </source>
</evidence>
<accession>A0AAU6W1B2</accession>
<dbReference type="EMBL" id="PP179318">
    <property type="protein sequence ID" value="XAI70128.1"/>
    <property type="molecule type" value="Genomic_DNA"/>
</dbReference>
<reference evidence="1" key="1">
    <citation type="journal article" date="2024" name="J. Gen. Virol.">
        <title>Novel phages of Pseudomonas syringae unveil numerous potential auxiliary metabolic genes.</title>
        <authorList>
            <person name="Feltin C."/>
            <person name="Garneau J.R."/>
            <person name="Morris C.E."/>
            <person name="Berard A."/>
            <person name="Torres-Barcelo C."/>
        </authorList>
    </citation>
    <scope>NUCLEOTIDE SEQUENCE</scope>
</reference>
<organism evidence="1">
    <name type="scientific">Pseudomonas phage Nican01</name>
    <dbReference type="NCBI Taxonomy" id="3138540"/>
    <lineage>
        <taxon>Viruses</taxon>
        <taxon>Duplodnaviria</taxon>
        <taxon>Heunggongvirae</taxon>
        <taxon>Uroviricota</taxon>
        <taxon>Caudoviricetes</taxon>
        <taxon>Nickievirus</taxon>
    </lineage>
</organism>
<name>A0AAU6W1B2_9CAUD</name>
<sequence length="123" mass="13551">MSKFAPYALNKPCANCPFLKTGGIELQEGRVEGIIQELVDGVTTGFSCHKSVYSKVGGEWVEGDDGEEVYKQSGKEQQCAGAMAVLEKIGHRTTLMQVMGRLGIYDPDKYIPLFDLVIDYDPK</sequence>